<evidence type="ECO:0000313" key="6">
    <source>
        <dbReference type="EMBL" id="KAK7793185.1"/>
    </source>
</evidence>
<feature type="domain" description="MIOS-like alpha-solenoid" evidence="5">
    <location>
        <begin position="394"/>
        <end position="632"/>
    </location>
</feature>
<keyword evidence="2" id="KW-0853">WD repeat</keyword>
<dbReference type="InterPro" id="IPR049092">
    <property type="entry name" value="MIOS_a-sol"/>
</dbReference>
<organism evidence="6 7">
    <name type="scientific">Gryllus longicercus</name>
    <dbReference type="NCBI Taxonomy" id="2509291"/>
    <lineage>
        <taxon>Eukaryota</taxon>
        <taxon>Metazoa</taxon>
        <taxon>Ecdysozoa</taxon>
        <taxon>Arthropoda</taxon>
        <taxon>Hexapoda</taxon>
        <taxon>Insecta</taxon>
        <taxon>Pterygota</taxon>
        <taxon>Neoptera</taxon>
        <taxon>Polyneoptera</taxon>
        <taxon>Orthoptera</taxon>
        <taxon>Ensifera</taxon>
        <taxon>Gryllidea</taxon>
        <taxon>Grylloidea</taxon>
        <taxon>Gryllidae</taxon>
        <taxon>Gryllinae</taxon>
        <taxon>Gryllus</taxon>
    </lineage>
</organism>
<evidence type="ECO:0000256" key="1">
    <source>
        <dbReference type="ARBA" id="ARBA00009713"/>
    </source>
</evidence>
<dbReference type="Pfam" id="PF21719">
    <property type="entry name" value="MIOS_a-sol"/>
    <property type="match status" value="1"/>
</dbReference>
<dbReference type="InterPro" id="IPR031488">
    <property type="entry name" value="Zn_ribbon_mio"/>
</dbReference>
<evidence type="ECO:0000313" key="7">
    <source>
        <dbReference type="Proteomes" id="UP001378592"/>
    </source>
</evidence>
<proteinExistence type="inferred from homology"/>
<dbReference type="CDD" id="cd16691">
    <property type="entry name" value="mRING-H2-C3H3C2_Mio"/>
    <property type="match status" value="1"/>
</dbReference>
<dbReference type="SUPFAM" id="SSF50978">
    <property type="entry name" value="WD40 repeat-like"/>
    <property type="match status" value="1"/>
</dbReference>
<keyword evidence="3" id="KW-0677">Repeat</keyword>
<dbReference type="InterPro" id="IPR036322">
    <property type="entry name" value="WD40_repeat_dom_sf"/>
</dbReference>
<dbReference type="PANTHER" id="PTHR16453">
    <property type="entry name" value="WD40 DOMAIN-CONTAINING PROTEIN MIO FAMILY MEMBER"/>
    <property type="match status" value="1"/>
</dbReference>
<dbReference type="InterPro" id="IPR015943">
    <property type="entry name" value="WD40/YVTN_repeat-like_dom_sf"/>
</dbReference>
<evidence type="ECO:0000256" key="3">
    <source>
        <dbReference type="ARBA" id="ARBA00022737"/>
    </source>
</evidence>
<comment type="caution">
    <text evidence="6">The sequence shown here is derived from an EMBL/GenBank/DDBJ whole genome shotgun (WGS) entry which is preliminary data.</text>
</comment>
<name>A0AAN9VBG9_9ORTH</name>
<dbReference type="SMART" id="SM00320">
    <property type="entry name" value="WD40"/>
    <property type="match status" value="5"/>
</dbReference>
<keyword evidence="7" id="KW-1185">Reference proteome</keyword>
<feature type="domain" description="GATOR2 complex protein MIO zinc-ribbon like" evidence="4">
    <location>
        <begin position="746"/>
        <end position="864"/>
    </location>
</feature>
<dbReference type="GO" id="GO:1904263">
    <property type="term" value="P:positive regulation of TORC1 signaling"/>
    <property type="evidence" value="ECO:0007669"/>
    <property type="project" value="TreeGrafter"/>
</dbReference>
<comment type="similarity">
    <text evidence="1">Belongs to the WD repeat mio family.</text>
</comment>
<dbReference type="Pfam" id="PF17034">
    <property type="entry name" value="zinc_ribbon_16"/>
    <property type="match status" value="1"/>
</dbReference>
<dbReference type="EMBL" id="JAZDUA010000398">
    <property type="protein sequence ID" value="KAK7793185.1"/>
    <property type="molecule type" value="Genomic_DNA"/>
</dbReference>
<dbReference type="InterPro" id="IPR001680">
    <property type="entry name" value="WD40_rpt"/>
</dbReference>
<dbReference type="Pfam" id="PF21720">
    <property type="entry name" value="MIOS_WD40"/>
    <property type="match status" value="1"/>
</dbReference>
<dbReference type="Gene3D" id="2.130.10.10">
    <property type="entry name" value="YVTN repeat-like/Quinoprotein amine dehydrogenase"/>
    <property type="match status" value="1"/>
</dbReference>
<dbReference type="InterPro" id="IPR037593">
    <property type="entry name" value="MIOS/Sea4"/>
</dbReference>
<gene>
    <name evidence="6" type="ORF">R5R35_012830</name>
</gene>
<dbReference type="AlphaFoldDB" id="A0AAN9VBG9"/>
<evidence type="ECO:0000256" key="2">
    <source>
        <dbReference type="ARBA" id="ARBA00022574"/>
    </source>
</evidence>
<dbReference type="Proteomes" id="UP001378592">
    <property type="component" value="Unassembled WGS sequence"/>
</dbReference>
<protein>
    <recommendedName>
        <fullName evidence="8">WD repeat protein mio zinc-ribbon like domain-containing protein</fullName>
    </recommendedName>
</protein>
<dbReference type="PANTHER" id="PTHR16453:SF9">
    <property type="entry name" value="GATOR COMPLEX PROTEIN MIOS"/>
    <property type="match status" value="1"/>
</dbReference>
<evidence type="ECO:0000259" key="4">
    <source>
        <dbReference type="Pfam" id="PF17034"/>
    </source>
</evidence>
<dbReference type="GO" id="GO:0005737">
    <property type="term" value="C:cytoplasm"/>
    <property type="evidence" value="ECO:0007669"/>
    <property type="project" value="TreeGrafter"/>
</dbReference>
<reference evidence="6 7" key="1">
    <citation type="submission" date="2024-03" db="EMBL/GenBank/DDBJ databases">
        <title>The genome assembly and annotation of the cricket Gryllus longicercus Weissman &amp; Gray.</title>
        <authorList>
            <person name="Szrajer S."/>
            <person name="Gray D."/>
            <person name="Ylla G."/>
        </authorList>
    </citation>
    <scope>NUCLEOTIDE SEQUENCE [LARGE SCALE GENOMIC DNA]</scope>
    <source>
        <strain evidence="6">DAG 2021-001</strain>
        <tissue evidence="6">Whole body minus gut</tissue>
    </source>
</reference>
<dbReference type="GO" id="GO:0034198">
    <property type="term" value="P:cellular response to amino acid starvation"/>
    <property type="evidence" value="ECO:0007669"/>
    <property type="project" value="TreeGrafter"/>
</dbReference>
<sequence>MNGVKLEVQWSPVHVDKFITWGTEIFLYEIIPQKDALSTSITVSDTTAANLLASNSSHHYVKCVDIYPQAEPDLLLAIGQANGKVVLTTFGPTTFDSRGLPGKELTPRHARQCNAIAWNPFDTNLIVAGLDKYRAEHSILVWDVFKCSHHVIETKGSSFTSSSQQQSSSVSELARPVYELGMSEIVNSLAWFNFQPRSIIVGMNNKHLRMIDLRDTSRTVCSTPTKAVYGLAVDPHNDCQLASYYENQISIWDTRNFEKPVLTVTQGKPVTKVLWCPTRHSLLGSLVRDSCGVYLHDIRHTIMSNDEVEPSVLERCIQPCASSNITSFSWHPSNENRMLTISLTGTIKDYVVFERITLNSSPNSAILWSYGRRSLRYVTDKDSYITPEDISVKIKRRALNGYGLKAEFSENGDISEDVVLKRVWKWLTVSQSLSEDSNSSRGPICKYPGVRHVLRMDGNFQNGAASLKSELNTIPWADLCNGNGSMAKIYKSEDRDKAVLLCGWKVDREPNALTSFLSQLESEGSFSRAAAIAVFNLKLRLAVSILNRGAAAQEKTASITSNLNIVAMAVSGFSDDKSSMWRELCLTSRSQLVDPYLRAMFAFLTADDDNFDNVLNENGVAVEDRVAFACMFLSDAKLNEYIHQLMMNLIAEGDLAGILLTGNSNDSVLLLQSYLEATGDIQSVCVIAIRMFPSEVIEGTTVQMWITSYCMLLDSWHLWNQRAQFDILLSMCTASEKPPQQVFISCNFCGKSISAQMQGHSKGRGSYVRLGASSQKLKMSSCPHCRKPLPRCAICLVNMGTPSGLQNNNNTNSSGRGGCNNKLAEFSSWFTWCQSCRHGGHAAHMAHWFREHSECPVTACTCRCLSLDAASKVPSILSHQV</sequence>
<accession>A0AAN9VBG9</accession>
<evidence type="ECO:0000259" key="5">
    <source>
        <dbReference type="Pfam" id="PF21719"/>
    </source>
</evidence>
<evidence type="ECO:0008006" key="8">
    <source>
        <dbReference type="Google" id="ProtNLM"/>
    </source>
</evidence>